<protein>
    <recommendedName>
        <fullName evidence="7">Peptidase S8/S53 domain-containing protein</fullName>
    </recommendedName>
</protein>
<dbReference type="AlphaFoldDB" id="A0A512ANB8"/>
<dbReference type="GO" id="GO:0006508">
    <property type="term" value="P:proteolysis"/>
    <property type="evidence" value="ECO:0007669"/>
    <property type="project" value="UniProtKB-KW"/>
</dbReference>
<dbReference type="InterPro" id="IPR050131">
    <property type="entry name" value="Peptidase_S8_subtilisin-like"/>
</dbReference>
<feature type="domain" description="Peptidase S8/S53" evidence="7">
    <location>
        <begin position="211"/>
        <end position="371"/>
    </location>
</feature>
<dbReference type="SUPFAM" id="SSF52743">
    <property type="entry name" value="Subtilisin-like"/>
    <property type="match status" value="1"/>
</dbReference>
<evidence type="ECO:0000259" key="7">
    <source>
        <dbReference type="Pfam" id="PF00082"/>
    </source>
</evidence>
<dbReference type="InterPro" id="IPR000209">
    <property type="entry name" value="Peptidase_S8/S53_dom"/>
</dbReference>
<keyword evidence="3 5" id="KW-0378">Hydrolase</keyword>
<dbReference type="Proteomes" id="UP000321464">
    <property type="component" value="Unassembled WGS sequence"/>
</dbReference>
<feature type="signal peptide" evidence="6">
    <location>
        <begin position="1"/>
        <end position="23"/>
    </location>
</feature>
<evidence type="ECO:0000256" key="3">
    <source>
        <dbReference type="ARBA" id="ARBA00022801"/>
    </source>
</evidence>
<keyword evidence="9" id="KW-1185">Reference proteome</keyword>
<feature type="active site" description="Charge relay system" evidence="5">
    <location>
        <position position="211"/>
    </location>
</feature>
<comment type="caution">
    <text evidence="8">The sequence shown here is derived from an EMBL/GenBank/DDBJ whole genome shotgun (WGS) entry which is preliminary data.</text>
</comment>
<feature type="active site" description="Charge relay system" evidence="5">
    <location>
        <position position="355"/>
    </location>
</feature>
<comment type="similarity">
    <text evidence="1 5">Belongs to the peptidase S8 family.</text>
</comment>
<dbReference type="InterPro" id="IPR036852">
    <property type="entry name" value="Peptidase_S8/S53_dom_sf"/>
</dbReference>
<dbReference type="PROSITE" id="PS51892">
    <property type="entry name" value="SUBTILASE"/>
    <property type="match status" value="1"/>
</dbReference>
<dbReference type="PANTHER" id="PTHR43806">
    <property type="entry name" value="PEPTIDASE S8"/>
    <property type="match status" value="1"/>
</dbReference>
<accession>A0A512ANB8</accession>
<feature type="active site" description="Charge relay system" evidence="5">
    <location>
        <position position="186"/>
    </location>
</feature>
<keyword evidence="2 5" id="KW-0645">Protease</keyword>
<gene>
    <name evidence="8" type="ORF">NSE01_30320</name>
</gene>
<dbReference type="EMBL" id="BJYR01000020">
    <property type="protein sequence ID" value="GEO01200.1"/>
    <property type="molecule type" value="Genomic_DNA"/>
</dbReference>
<dbReference type="PROSITE" id="PS00138">
    <property type="entry name" value="SUBTILASE_SER"/>
    <property type="match status" value="1"/>
</dbReference>
<name>A0A512ANB8_9SPHN</name>
<dbReference type="Pfam" id="PF00082">
    <property type="entry name" value="Peptidase_S8"/>
    <property type="match status" value="1"/>
</dbReference>
<dbReference type="PANTHER" id="PTHR43806:SF11">
    <property type="entry name" value="CEREVISIN-RELATED"/>
    <property type="match status" value="1"/>
</dbReference>
<evidence type="ECO:0000256" key="5">
    <source>
        <dbReference type="PROSITE-ProRule" id="PRU01240"/>
    </source>
</evidence>
<reference evidence="8 9" key="1">
    <citation type="submission" date="2019-07" db="EMBL/GenBank/DDBJ databases">
        <title>Whole genome shotgun sequence of Novosphingobium sediminis NBRC 106119.</title>
        <authorList>
            <person name="Hosoyama A."/>
            <person name="Uohara A."/>
            <person name="Ohji S."/>
            <person name="Ichikawa N."/>
        </authorList>
    </citation>
    <scope>NUCLEOTIDE SEQUENCE [LARGE SCALE GENOMIC DNA]</scope>
    <source>
        <strain evidence="8 9">NBRC 106119</strain>
    </source>
</reference>
<evidence type="ECO:0000256" key="4">
    <source>
        <dbReference type="ARBA" id="ARBA00022825"/>
    </source>
</evidence>
<evidence type="ECO:0000256" key="6">
    <source>
        <dbReference type="SAM" id="SignalP"/>
    </source>
</evidence>
<evidence type="ECO:0000313" key="8">
    <source>
        <dbReference type="EMBL" id="GEO01200.1"/>
    </source>
</evidence>
<evidence type="ECO:0000256" key="2">
    <source>
        <dbReference type="ARBA" id="ARBA00022670"/>
    </source>
</evidence>
<keyword evidence="6" id="KW-0732">Signal</keyword>
<feature type="chain" id="PRO_5022100757" description="Peptidase S8/S53 domain-containing protein" evidence="6">
    <location>
        <begin position="24"/>
        <end position="406"/>
    </location>
</feature>
<dbReference type="Gene3D" id="3.40.50.200">
    <property type="entry name" value="Peptidase S8/S53 domain"/>
    <property type="match status" value="1"/>
</dbReference>
<sequence length="406" mass="41398">MDNHMVKRAFIALMLALPGGLHAQITLPPVGALVDPVISRVQTALAPADEVVRSIDVLAAERLDRLTKFVAQHPDETEFDSAGQPARRGELLVIDPRPDDLAAAQRGGFALIEQQRIEGINIGYARLAVPPRLPLAKAERALRKLLPQAEVTADQLHFQSGSRAQSGSSQPLLAGLPRGGTIGVIDGGVVGGGTVAAQVGFAAGAPHPNAHAQAIRSLLVAAGTAKLYVADVYGTDLAGGNALSLARALGWMAQQRVPVVSISLIGPPNPLVARAVAAAQAGGMVVVAAVGNDGAAAPPAYPASYPNVIAVTGVDGRGRVLLEAGKASHLDYAAPGADITAIGLDGRRVSLRGTSFAAPLAAARIAAHRAATAKPQQVLSLTDAEAVRAGRKTGRGILCGACRSGS</sequence>
<organism evidence="8 9">
    <name type="scientific">Novosphingobium sediminis</name>
    <dbReference type="NCBI Taxonomy" id="707214"/>
    <lineage>
        <taxon>Bacteria</taxon>
        <taxon>Pseudomonadati</taxon>
        <taxon>Pseudomonadota</taxon>
        <taxon>Alphaproteobacteria</taxon>
        <taxon>Sphingomonadales</taxon>
        <taxon>Sphingomonadaceae</taxon>
        <taxon>Novosphingobium</taxon>
    </lineage>
</organism>
<dbReference type="InterPro" id="IPR023828">
    <property type="entry name" value="Peptidase_S8_Ser-AS"/>
</dbReference>
<dbReference type="GO" id="GO:0004252">
    <property type="term" value="F:serine-type endopeptidase activity"/>
    <property type="evidence" value="ECO:0007669"/>
    <property type="project" value="UniProtKB-UniRule"/>
</dbReference>
<keyword evidence="4 5" id="KW-0720">Serine protease</keyword>
<evidence type="ECO:0000313" key="9">
    <source>
        <dbReference type="Proteomes" id="UP000321464"/>
    </source>
</evidence>
<proteinExistence type="inferred from homology"/>
<evidence type="ECO:0000256" key="1">
    <source>
        <dbReference type="ARBA" id="ARBA00011073"/>
    </source>
</evidence>